<evidence type="ECO:0000313" key="1">
    <source>
        <dbReference type="EnsemblPlants" id="LPERR03G26440.1"/>
    </source>
</evidence>
<reference evidence="1 2" key="1">
    <citation type="submission" date="2012-08" db="EMBL/GenBank/DDBJ databases">
        <title>Oryza genome evolution.</title>
        <authorList>
            <person name="Wing R.A."/>
        </authorList>
    </citation>
    <scope>NUCLEOTIDE SEQUENCE</scope>
</reference>
<protein>
    <submittedName>
        <fullName evidence="1">Uncharacterized protein</fullName>
    </submittedName>
</protein>
<accession>A0A0D9VY63</accession>
<dbReference type="HOGENOM" id="CLU_2945011_0_0_1"/>
<reference evidence="1" key="3">
    <citation type="submission" date="2015-04" db="UniProtKB">
        <authorList>
            <consortium name="EnsemblPlants"/>
        </authorList>
    </citation>
    <scope>IDENTIFICATION</scope>
</reference>
<keyword evidence="2" id="KW-1185">Reference proteome</keyword>
<proteinExistence type="predicted"/>
<dbReference type="Gramene" id="LPERR03G26440.1">
    <property type="protein sequence ID" value="LPERR03G26440.1"/>
    <property type="gene ID" value="LPERR03G26440"/>
</dbReference>
<dbReference type="EnsemblPlants" id="LPERR03G26440.1">
    <property type="protein sequence ID" value="LPERR03G26440.1"/>
    <property type="gene ID" value="LPERR03G26440"/>
</dbReference>
<name>A0A0D9VY63_9ORYZ</name>
<evidence type="ECO:0000313" key="2">
    <source>
        <dbReference type="Proteomes" id="UP000032180"/>
    </source>
</evidence>
<dbReference type="Proteomes" id="UP000032180">
    <property type="component" value="Chromosome 3"/>
</dbReference>
<dbReference type="AlphaFoldDB" id="A0A0D9VY63"/>
<reference evidence="2" key="2">
    <citation type="submission" date="2013-12" db="EMBL/GenBank/DDBJ databases">
        <authorList>
            <person name="Yu Y."/>
            <person name="Lee S."/>
            <person name="de Baynast K."/>
            <person name="Wissotski M."/>
            <person name="Liu L."/>
            <person name="Talag J."/>
            <person name="Goicoechea J."/>
            <person name="Angelova A."/>
            <person name="Jetty R."/>
            <person name="Kudrna D."/>
            <person name="Golser W."/>
            <person name="Rivera L."/>
            <person name="Zhang J."/>
            <person name="Wing R."/>
        </authorList>
    </citation>
    <scope>NUCLEOTIDE SEQUENCE</scope>
</reference>
<sequence>MSFASSTMSSSLSHSTKLQAAAVSSGSLETCVWDLGVLLIGLHRVSVNPSTTSVQMDTTR</sequence>
<organism evidence="1 2">
    <name type="scientific">Leersia perrieri</name>
    <dbReference type="NCBI Taxonomy" id="77586"/>
    <lineage>
        <taxon>Eukaryota</taxon>
        <taxon>Viridiplantae</taxon>
        <taxon>Streptophyta</taxon>
        <taxon>Embryophyta</taxon>
        <taxon>Tracheophyta</taxon>
        <taxon>Spermatophyta</taxon>
        <taxon>Magnoliopsida</taxon>
        <taxon>Liliopsida</taxon>
        <taxon>Poales</taxon>
        <taxon>Poaceae</taxon>
        <taxon>BOP clade</taxon>
        <taxon>Oryzoideae</taxon>
        <taxon>Oryzeae</taxon>
        <taxon>Oryzinae</taxon>
        <taxon>Leersia</taxon>
    </lineage>
</organism>